<dbReference type="InterPro" id="IPR026022">
    <property type="entry name" value="PhoU_dom"/>
</dbReference>
<proteinExistence type="predicted"/>
<dbReference type="EMBL" id="JACIID010000009">
    <property type="protein sequence ID" value="MBB4537482.1"/>
    <property type="molecule type" value="Genomic_DNA"/>
</dbReference>
<protein>
    <submittedName>
        <fullName evidence="10">Phosphate:Na+ symporter</fullName>
    </submittedName>
</protein>
<evidence type="ECO:0000256" key="5">
    <source>
        <dbReference type="ARBA" id="ARBA00023136"/>
    </source>
</evidence>
<dbReference type="EMBL" id="JACIHU010000009">
    <property type="protein sequence ID" value="MBB4481653.1"/>
    <property type="molecule type" value="Genomic_DNA"/>
</dbReference>
<organism evidence="10 11">
    <name type="scientific">Rhizobium etli</name>
    <dbReference type="NCBI Taxonomy" id="29449"/>
    <lineage>
        <taxon>Bacteria</taxon>
        <taxon>Pseudomonadati</taxon>
        <taxon>Pseudomonadota</taxon>
        <taxon>Alphaproteobacteria</taxon>
        <taxon>Hyphomicrobiales</taxon>
        <taxon>Rhizobiaceae</taxon>
        <taxon>Rhizobium/Agrobacterium group</taxon>
        <taxon>Rhizobium</taxon>
    </lineage>
</organism>
<dbReference type="RefSeq" id="WP_183843287.1">
    <property type="nucleotide sequence ID" value="NZ_JACIHU010000009.1"/>
</dbReference>
<feature type="coiled-coil region" evidence="6">
    <location>
        <begin position="361"/>
        <end position="388"/>
    </location>
</feature>
<feature type="transmembrane region" description="Helical" evidence="7">
    <location>
        <begin position="245"/>
        <end position="266"/>
    </location>
</feature>
<dbReference type="Gene3D" id="1.20.58.220">
    <property type="entry name" value="Phosphate transport system protein phou homolog 2, domain 2"/>
    <property type="match status" value="1"/>
</dbReference>
<dbReference type="Proteomes" id="UP000557344">
    <property type="component" value="Unassembled WGS sequence"/>
</dbReference>
<evidence type="ECO:0000313" key="9">
    <source>
        <dbReference type="EMBL" id="MBB4481653.1"/>
    </source>
</evidence>
<evidence type="ECO:0000256" key="3">
    <source>
        <dbReference type="ARBA" id="ARBA00022692"/>
    </source>
</evidence>
<evidence type="ECO:0000313" key="10">
    <source>
        <dbReference type="EMBL" id="MBB4537482.1"/>
    </source>
</evidence>
<dbReference type="SUPFAM" id="SSF109755">
    <property type="entry name" value="PhoU-like"/>
    <property type="match status" value="1"/>
</dbReference>
<keyword evidence="6" id="KW-0175">Coiled coil</keyword>
<evidence type="ECO:0000256" key="6">
    <source>
        <dbReference type="SAM" id="Coils"/>
    </source>
</evidence>
<evidence type="ECO:0000256" key="1">
    <source>
        <dbReference type="ARBA" id="ARBA00004651"/>
    </source>
</evidence>
<feature type="transmembrane region" description="Helical" evidence="7">
    <location>
        <begin position="130"/>
        <end position="149"/>
    </location>
</feature>
<gene>
    <name evidence="9" type="ORF">GGE46_004251</name>
    <name evidence="10" type="ORF">GGE57_004248</name>
</gene>
<feature type="domain" description="PhoU" evidence="8">
    <location>
        <begin position="445"/>
        <end position="529"/>
    </location>
</feature>
<dbReference type="PANTHER" id="PTHR10010:SF46">
    <property type="entry name" value="SODIUM-DEPENDENT PHOSPHATE TRANSPORT PROTEIN 2B"/>
    <property type="match status" value="1"/>
</dbReference>
<keyword evidence="3 7" id="KW-0812">Transmembrane</keyword>
<evidence type="ECO:0000256" key="4">
    <source>
        <dbReference type="ARBA" id="ARBA00022989"/>
    </source>
</evidence>
<comment type="subcellular location">
    <subcellularLocation>
        <location evidence="1">Cell membrane</location>
        <topology evidence="1">Multi-pass membrane protein</topology>
    </subcellularLocation>
</comment>
<dbReference type="NCBIfam" id="NF037997">
    <property type="entry name" value="Na_Pi_symport"/>
    <property type="match status" value="1"/>
</dbReference>
<evidence type="ECO:0000259" key="8">
    <source>
        <dbReference type="Pfam" id="PF01895"/>
    </source>
</evidence>
<comment type="caution">
    <text evidence="10">The sequence shown here is derived from an EMBL/GenBank/DDBJ whole genome shotgun (WGS) entry which is preliminary data.</text>
</comment>
<evidence type="ECO:0000256" key="2">
    <source>
        <dbReference type="ARBA" id="ARBA00022475"/>
    </source>
</evidence>
<dbReference type="Pfam" id="PF01895">
    <property type="entry name" value="PhoU"/>
    <property type="match status" value="2"/>
</dbReference>
<evidence type="ECO:0000256" key="7">
    <source>
        <dbReference type="SAM" id="Phobius"/>
    </source>
</evidence>
<dbReference type="Pfam" id="PF02690">
    <property type="entry name" value="Na_Pi_cotrans"/>
    <property type="match status" value="1"/>
</dbReference>
<dbReference type="GO" id="GO:0005886">
    <property type="term" value="C:plasma membrane"/>
    <property type="evidence" value="ECO:0007669"/>
    <property type="project" value="UniProtKB-SubCell"/>
</dbReference>
<dbReference type="InterPro" id="IPR038078">
    <property type="entry name" value="PhoU-like_sf"/>
</dbReference>
<feature type="transmembrane region" description="Helical" evidence="7">
    <location>
        <begin position="191"/>
        <end position="216"/>
    </location>
</feature>
<dbReference type="NCBIfam" id="TIGR01013">
    <property type="entry name" value="2a58"/>
    <property type="match status" value="1"/>
</dbReference>
<dbReference type="Proteomes" id="UP000523431">
    <property type="component" value="Unassembled WGS sequence"/>
</dbReference>
<feature type="transmembrane region" description="Helical" evidence="7">
    <location>
        <begin position="87"/>
        <end position="110"/>
    </location>
</feature>
<dbReference type="InterPro" id="IPR003841">
    <property type="entry name" value="Na/Pi_transpt"/>
</dbReference>
<feature type="transmembrane region" description="Helical" evidence="7">
    <location>
        <begin position="161"/>
        <end position="185"/>
    </location>
</feature>
<name>A0A7W7EFW7_RHIET</name>
<keyword evidence="4 7" id="KW-1133">Transmembrane helix</keyword>
<dbReference type="GO" id="GO:0005436">
    <property type="term" value="F:sodium:phosphate symporter activity"/>
    <property type="evidence" value="ECO:0007669"/>
    <property type="project" value="InterPro"/>
</dbReference>
<dbReference type="PANTHER" id="PTHR10010">
    <property type="entry name" value="SOLUTE CARRIER FAMILY 34 SODIUM PHOSPHATE , MEMBER 2-RELATED"/>
    <property type="match status" value="1"/>
</dbReference>
<evidence type="ECO:0000313" key="12">
    <source>
        <dbReference type="Proteomes" id="UP000557344"/>
    </source>
</evidence>
<keyword evidence="5 7" id="KW-0472">Membrane</keyword>
<feature type="domain" description="PhoU" evidence="8">
    <location>
        <begin position="342"/>
        <end position="420"/>
    </location>
</feature>
<dbReference type="GO" id="GO:0044341">
    <property type="term" value="P:sodium-dependent phosphate transport"/>
    <property type="evidence" value="ECO:0007669"/>
    <property type="project" value="InterPro"/>
</dbReference>
<sequence length="548" mass="58501">MDSTVIMINLFGAVALLLFGLAQVKDGVSRAFGARLRTGLATGTRGGFRSFVSGLVATVALQSSTATALMTASFVERDLIRPRMAQIVLLGANVGTAITAWIVATGIEWLSPLLILTGIALYRGRSSARQGGGAALIGIGLMLLSLHLLGLATEPMRTSPALAAFIGLLNGALPVALLFSAALAFLSSSSLAVVVLILSLASAGLISAELVIVLVLGANLGGAIPPVVATLGGPASARRVTIGNLTVRTLGCLIALPLAGYGADLIQMLPFGPAKLPVDAHLAFNLLLAALAWPFSRPLATLMARLVPDQPEPDGAPKYLDAQELSTPIIALASATREVLGIGDLIERMLIRVSEALEHNDASKLAEIDALEERVDRLQQAVKVYLSKLGREGLSDENARRSIVVIDYAINLEHMGDIIEKGLAEQVAKKISLGLKFSEDGHQELRKLFDLTIDNLRVAQTIFVTRDFNLARRMMETKVEVRRMEKQSAEHHLERLRDGRADSLQTSSLHLDMLRDLKRINAHIVSVAHPIMDESGLLIESRVRPAAE</sequence>
<accession>A0A7W7EFW7</accession>
<reference evidence="11 12" key="1">
    <citation type="submission" date="2020-08" db="EMBL/GenBank/DDBJ databases">
        <title>Genomic Encyclopedia of Type Strains, Phase IV (KMG-V): Genome sequencing to study the core and pangenomes of soil and plant-associated prokaryotes.</title>
        <authorList>
            <person name="Whitman W."/>
        </authorList>
    </citation>
    <scope>NUCLEOTIDE SEQUENCE [LARGE SCALE GENOMIC DNA]</scope>
    <source>
        <strain evidence="9 12">SEMIA 471</strain>
        <strain evidence="10 11">SEMIA 489</strain>
    </source>
</reference>
<keyword evidence="2" id="KW-1003">Cell membrane</keyword>
<dbReference type="AlphaFoldDB" id="A0A7W7EFW7"/>
<evidence type="ECO:0000313" key="11">
    <source>
        <dbReference type="Proteomes" id="UP000523431"/>
    </source>
</evidence>